<dbReference type="EMBL" id="JBBWWQ010000003">
    <property type="protein sequence ID" value="KAK8951170.1"/>
    <property type="molecule type" value="Genomic_DNA"/>
</dbReference>
<dbReference type="GO" id="GO:0031267">
    <property type="term" value="F:small GTPase binding"/>
    <property type="evidence" value="ECO:0007669"/>
    <property type="project" value="InterPro"/>
</dbReference>
<comment type="caution">
    <text evidence="1">The sequence shown here is derived from an EMBL/GenBank/DDBJ whole genome shotgun (WGS) entry which is preliminary data.</text>
</comment>
<organism evidence="1 2">
    <name type="scientific">Platanthera zijinensis</name>
    <dbReference type="NCBI Taxonomy" id="2320716"/>
    <lineage>
        <taxon>Eukaryota</taxon>
        <taxon>Viridiplantae</taxon>
        <taxon>Streptophyta</taxon>
        <taxon>Embryophyta</taxon>
        <taxon>Tracheophyta</taxon>
        <taxon>Spermatophyta</taxon>
        <taxon>Magnoliopsida</taxon>
        <taxon>Liliopsida</taxon>
        <taxon>Asparagales</taxon>
        <taxon>Orchidaceae</taxon>
        <taxon>Orchidoideae</taxon>
        <taxon>Orchideae</taxon>
        <taxon>Orchidinae</taxon>
        <taxon>Platanthera</taxon>
    </lineage>
</organism>
<dbReference type="Pfam" id="PF05994">
    <property type="entry name" value="FragX_IP"/>
    <property type="match status" value="1"/>
</dbReference>
<dbReference type="PANTHER" id="PTHR12195">
    <property type="entry name" value="CYTOPLASMIC FMR1-INTERACTING PROTEIN-RELATED"/>
    <property type="match status" value="1"/>
</dbReference>
<name>A0AAP0BWU2_9ASPA</name>
<accession>A0AAP0BWU2</accession>
<sequence>MYDIVIDGFQLLSRWTGRVWEQCAWKFSRPCKDPVASDSLLGSTTFFDYEKVSLLSFSFYYTIM</sequence>
<gene>
    <name evidence="1" type="primary">PIR</name>
    <name evidence="1" type="ORF">KSP39_PZI004813</name>
</gene>
<dbReference type="InterPro" id="IPR008081">
    <property type="entry name" value="Cytoplasmic_FMR1-int"/>
</dbReference>
<evidence type="ECO:0000313" key="2">
    <source>
        <dbReference type="Proteomes" id="UP001418222"/>
    </source>
</evidence>
<reference evidence="1 2" key="1">
    <citation type="journal article" date="2022" name="Nat. Plants">
        <title>Genomes of leafy and leafless Platanthera orchids illuminate the evolution of mycoheterotrophy.</title>
        <authorList>
            <person name="Li M.H."/>
            <person name="Liu K.W."/>
            <person name="Li Z."/>
            <person name="Lu H.C."/>
            <person name="Ye Q.L."/>
            <person name="Zhang D."/>
            <person name="Wang J.Y."/>
            <person name="Li Y.F."/>
            <person name="Zhong Z.M."/>
            <person name="Liu X."/>
            <person name="Yu X."/>
            <person name="Liu D.K."/>
            <person name="Tu X.D."/>
            <person name="Liu B."/>
            <person name="Hao Y."/>
            <person name="Liao X.Y."/>
            <person name="Jiang Y.T."/>
            <person name="Sun W.H."/>
            <person name="Chen J."/>
            <person name="Chen Y.Q."/>
            <person name="Ai Y."/>
            <person name="Zhai J.W."/>
            <person name="Wu S.S."/>
            <person name="Zhou Z."/>
            <person name="Hsiao Y.Y."/>
            <person name="Wu W.L."/>
            <person name="Chen Y.Y."/>
            <person name="Lin Y.F."/>
            <person name="Hsu J.L."/>
            <person name="Li C.Y."/>
            <person name="Wang Z.W."/>
            <person name="Zhao X."/>
            <person name="Zhong W.Y."/>
            <person name="Ma X.K."/>
            <person name="Ma L."/>
            <person name="Huang J."/>
            <person name="Chen G.Z."/>
            <person name="Huang M.Z."/>
            <person name="Huang L."/>
            <person name="Peng D.H."/>
            <person name="Luo Y.B."/>
            <person name="Zou S.Q."/>
            <person name="Chen S.P."/>
            <person name="Lan S."/>
            <person name="Tsai W.C."/>
            <person name="Van de Peer Y."/>
            <person name="Liu Z.J."/>
        </authorList>
    </citation>
    <scope>NUCLEOTIDE SEQUENCE [LARGE SCALE GENOMIC DNA]</scope>
    <source>
        <strain evidence="1">Lor287</strain>
    </source>
</reference>
<evidence type="ECO:0000313" key="1">
    <source>
        <dbReference type="EMBL" id="KAK8951170.1"/>
    </source>
</evidence>
<dbReference type="AlphaFoldDB" id="A0AAP0BWU2"/>
<dbReference type="Proteomes" id="UP001418222">
    <property type="component" value="Unassembled WGS sequence"/>
</dbReference>
<dbReference type="GO" id="GO:0030833">
    <property type="term" value="P:regulation of actin filament polymerization"/>
    <property type="evidence" value="ECO:0007669"/>
    <property type="project" value="InterPro"/>
</dbReference>
<proteinExistence type="predicted"/>
<protein>
    <submittedName>
        <fullName evidence="1">Protein PIR</fullName>
    </submittedName>
</protein>
<keyword evidence="2" id="KW-1185">Reference proteome</keyword>